<dbReference type="OrthoDB" id="9153162at2"/>
<name>A0A5B8RXA2_9BURK</name>
<feature type="region of interest" description="Disordered" evidence="1">
    <location>
        <begin position="52"/>
        <end position="76"/>
    </location>
</feature>
<protein>
    <submittedName>
        <fullName evidence="2">SPOR domain-containing protein</fullName>
    </submittedName>
</protein>
<dbReference type="AlphaFoldDB" id="A0A5B8RXA2"/>
<accession>A0A5B8RXA2</accession>
<feature type="compositionally biased region" description="Pro residues" evidence="1">
    <location>
        <begin position="58"/>
        <end position="76"/>
    </location>
</feature>
<proteinExistence type="predicted"/>
<dbReference type="RefSeq" id="WP_146912458.1">
    <property type="nucleotide sequence ID" value="NZ_CP042344.1"/>
</dbReference>
<evidence type="ECO:0000313" key="3">
    <source>
        <dbReference type="Proteomes" id="UP000321199"/>
    </source>
</evidence>
<sequence length="231" mass="24707">MLRLAVLVLLLANLGYYAWSSGQLQPWGLAPQSEGEPERLQRQIAPQNLELLPAGRSTPPPAAPPATPVPAETPPAPAQVAAEPVACLQAGPMDEARAQGLRTALASLPAGSWTLEPGEVPARWMVYMGRFADEETLARKRAELRALKLAFDRPGAAFEPGLSLGRFASEEAAQRGLADLVARGVRTARVVQERAAQPRYTLVLPAATAALRAQLDALALRWDDTPLQVCT</sequence>
<dbReference type="EMBL" id="CP042344">
    <property type="protein sequence ID" value="QEA12865.1"/>
    <property type="molecule type" value="Genomic_DNA"/>
</dbReference>
<evidence type="ECO:0000256" key="1">
    <source>
        <dbReference type="SAM" id="MobiDB-lite"/>
    </source>
</evidence>
<evidence type="ECO:0000313" key="2">
    <source>
        <dbReference type="EMBL" id="QEA12865.1"/>
    </source>
</evidence>
<reference evidence="2 3" key="1">
    <citation type="submission" date="2019-07" db="EMBL/GenBank/DDBJ databases">
        <title>Complete genome sequence of Comamonas sp. NLF 7-7 isolated from livestock.</title>
        <authorList>
            <person name="Kim D.H."/>
            <person name="Kim J.G."/>
        </authorList>
    </citation>
    <scope>NUCLEOTIDE SEQUENCE [LARGE SCALE GENOMIC DNA]</scope>
    <source>
        <strain evidence="2 3">NLF 7-7</strain>
    </source>
</reference>
<dbReference type="Proteomes" id="UP000321199">
    <property type="component" value="Chromosome"/>
</dbReference>
<dbReference type="KEGG" id="cof:FOZ74_07410"/>
<gene>
    <name evidence="2" type="ORF">FOZ74_07410</name>
</gene>
<keyword evidence="3" id="KW-1185">Reference proteome</keyword>
<organism evidence="2 3">
    <name type="scientific">Comamonas flocculans</name>
    <dbReference type="NCBI Taxonomy" id="2597701"/>
    <lineage>
        <taxon>Bacteria</taxon>
        <taxon>Pseudomonadati</taxon>
        <taxon>Pseudomonadota</taxon>
        <taxon>Betaproteobacteria</taxon>
        <taxon>Burkholderiales</taxon>
        <taxon>Comamonadaceae</taxon>
        <taxon>Comamonas</taxon>
    </lineage>
</organism>